<evidence type="ECO:0000313" key="3">
    <source>
        <dbReference type="Proteomes" id="UP001286313"/>
    </source>
</evidence>
<dbReference type="Proteomes" id="UP001286313">
    <property type="component" value="Unassembled WGS sequence"/>
</dbReference>
<feature type="region of interest" description="Disordered" evidence="1">
    <location>
        <begin position="60"/>
        <end position="88"/>
    </location>
</feature>
<evidence type="ECO:0000256" key="1">
    <source>
        <dbReference type="SAM" id="MobiDB-lite"/>
    </source>
</evidence>
<evidence type="ECO:0000313" key="2">
    <source>
        <dbReference type="EMBL" id="KAK3891513.1"/>
    </source>
</evidence>
<feature type="compositionally biased region" description="Basic and acidic residues" evidence="1">
    <location>
        <begin position="75"/>
        <end position="88"/>
    </location>
</feature>
<organism evidence="2 3">
    <name type="scientific">Petrolisthes cinctipes</name>
    <name type="common">Flat porcelain crab</name>
    <dbReference type="NCBI Taxonomy" id="88211"/>
    <lineage>
        <taxon>Eukaryota</taxon>
        <taxon>Metazoa</taxon>
        <taxon>Ecdysozoa</taxon>
        <taxon>Arthropoda</taxon>
        <taxon>Crustacea</taxon>
        <taxon>Multicrustacea</taxon>
        <taxon>Malacostraca</taxon>
        <taxon>Eumalacostraca</taxon>
        <taxon>Eucarida</taxon>
        <taxon>Decapoda</taxon>
        <taxon>Pleocyemata</taxon>
        <taxon>Anomura</taxon>
        <taxon>Galatheoidea</taxon>
        <taxon>Porcellanidae</taxon>
        <taxon>Petrolisthes</taxon>
    </lineage>
</organism>
<sequence>MIGHFDKCYKKEKKGKTSQQETGKEVPQKKDQQKSRCHRLHNVQKIPQIICVRICYGDSSARSVSQCDYPNPVPRRLERLKEKEPTRH</sequence>
<name>A0AAE1GL32_PETCI</name>
<reference evidence="2" key="1">
    <citation type="submission" date="2023-10" db="EMBL/GenBank/DDBJ databases">
        <title>Genome assemblies of two species of porcelain crab, Petrolisthes cinctipes and Petrolisthes manimaculis (Anomura: Porcellanidae).</title>
        <authorList>
            <person name="Angst P."/>
        </authorList>
    </citation>
    <scope>NUCLEOTIDE SEQUENCE</scope>
    <source>
        <strain evidence="2">PB745_01</strain>
        <tissue evidence="2">Gill</tissue>
    </source>
</reference>
<dbReference type="AlphaFoldDB" id="A0AAE1GL32"/>
<accession>A0AAE1GL32</accession>
<proteinExistence type="predicted"/>
<protein>
    <submittedName>
        <fullName evidence="2">Uncharacterized protein</fullName>
    </submittedName>
</protein>
<keyword evidence="3" id="KW-1185">Reference proteome</keyword>
<feature type="compositionally biased region" description="Basic and acidic residues" evidence="1">
    <location>
        <begin position="22"/>
        <end position="34"/>
    </location>
</feature>
<comment type="caution">
    <text evidence="2">The sequence shown here is derived from an EMBL/GenBank/DDBJ whole genome shotgun (WGS) entry which is preliminary data.</text>
</comment>
<feature type="region of interest" description="Disordered" evidence="1">
    <location>
        <begin position="1"/>
        <end position="39"/>
    </location>
</feature>
<dbReference type="EMBL" id="JAWQEG010000332">
    <property type="protein sequence ID" value="KAK3891513.1"/>
    <property type="molecule type" value="Genomic_DNA"/>
</dbReference>
<gene>
    <name evidence="2" type="ORF">Pcinc_004603</name>
</gene>